<evidence type="ECO:0000313" key="4">
    <source>
        <dbReference type="Proteomes" id="UP000324748"/>
    </source>
</evidence>
<feature type="coiled-coil region" evidence="1">
    <location>
        <begin position="112"/>
        <end position="139"/>
    </location>
</feature>
<comment type="caution">
    <text evidence="3">The sequence shown here is derived from an EMBL/GenBank/DDBJ whole genome shotgun (WGS) entry which is preliminary data.</text>
</comment>
<evidence type="ECO:0000313" key="3">
    <source>
        <dbReference type="EMBL" id="KAA1068850.1"/>
    </source>
</evidence>
<protein>
    <submittedName>
        <fullName evidence="3">Uncharacterized protein</fullName>
    </submittedName>
</protein>
<name>A0A5B0LYE0_PUCGR</name>
<gene>
    <name evidence="3" type="ORF">PGT21_003662</name>
</gene>
<keyword evidence="1" id="KW-0175">Coiled coil</keyword>
<accession>A0A5B0LYE0</accession>
<keyword evidence="4" id="KW-1185">Reference proteome</keyword>
<feature type="compositionally biased region" description="Polar residues" evidence="2">
    <location>
        <begin position="42"/>
        <end position="62"/>
    </location>
</feature>
<dbReference type="OrthoDB" id="2498365at2759"/>
<feature type="region of interest" description="Disordered" evidence="2">
    <location>
        <begin position="1"/>
        <end position="107"/>
    </location>
</feature>
<reference evidence="3 4" key="1">
    <citation type="submission" date="2019-05" db="EMBL/GenBank/DDBJ databases">
        <title>Emergence of the Ug99 lineage of the wheat stem rust pathogen through somatic hybridization.</title>
        <authorList>
            <person name="Li F."/>
            <person name="Upadhyaya N.M."/>
            <person name="Sperschneider J."/>
            <person name="Matny O."/>
            <person name="Nguyen-Phuc H."/>
            <person name="Mago R."/>
            <person name="Raley C."/>
            <person name="Miller M.E."/>
            <person name="Silverstein K.A.T."/>
            <person name="Henningsen E."/>
            <person name="Hirsch C.D."/>
            <person name="Visser B."/>
            <person name="Pretorius Z.A."/>
            <person name="Steffenson B.J."/>
            <person name="Schwessinger B."/>
            <person name="Dodds P.N."/>
            <person name="Figueroa M."/>
        </authorList>
    </citation>
    <scope>NUCLEOTIDE SEQUENCE [LARGE SCALE GENOMIC DNA]</scope>
    <source>
        <strain evidence="3">21-0</strain>
    </source>
</reference>
<evidence type="ECO:0000256" key="1">
    <source>
        <dbReference type="SAM" id="Coils"/>
    </source>
</evidence>
<dbReference type="AlphaFoldDB" id="A0A5B0LYE0"/>
<evidence type="ECO:0000256" key="2">
    <source>
        <dbReference type="SAM" id="MobiDB-lite"/>
    </source>
</evidence>
<dbReference type="Proteomes" id="UP000324748">
    <property type="component" value="Unassembled WGS sequence"/>
</dbReference>
<proteinExistence type="predicted"/>
<dbReference type="EMBL" id="VSWC01000183">
    <property type="protein sequence ID" value="KAA1068850.1"/>
    <property type="molecule type" value="Genomic_DNA"/>
</dbReference>
<sequence length="506" mass="57020">MPTKRNSSTRKPRDYDEYESTSSSDLESDIDHVNVPTKRNRSGVTRSSWTATTLPDATNRTQQGRRARCSTVSTGGNLSPPASRISGGNPAAQNGKKAAGNQSSSAPRRINNAISAAQRKKLEEQADNAAKQRRKTVAKVLSDRIMSDLMSIGIISRDVAQVCSSKLGWNEHEWKTCMNNSKVIVYEPLEVEQEVSVTRKRAYSSARRPLSVKSKVWSVSLEVDALSLCITNAGGNRVRYQDGDNENRQFKSHSEKSLSWSNVDDLSEVKSVFVHRSVLQDFLWDGSPSLVDLVRKEPRAQIFTFGCDKAAPASLNSTESNPRIEMILCAGAVIVPTFDSLFKNPSDDDQKRRQYFQKIKAACHTHPFLKICLHPSMKTQLYKNLEEDESDISMEFIIDFLKQQFDCPKEENVSMGDWIKLDRNIIAWLSSDSNPELDEDCDEDVAEVTTIARTLKLVQKELYSEFRRFIIAIPEGHPYADRKSFEGVELMKISELFDFLPGEQIF</sequence>
<organism evidence="3 4">
    <name type="scientific">Puccinia graminis f. sp. tritici</name>
    <dbReference type="NCBI Taxonomy" id="56615"/>
    <lineage>
        <taxon>Eukaryota</taxon>
        <taxon>Fungi</taxon>
        <taxon>Dikarya</taxon>
        <taxon>Basidiomycota</taxon>
        <taxon>Pucciniomycotina</taxon>
        <taxon>Pucciniomycetes</taxon>
        <taxon>Pucciniales</taxon>
        <taxon>Pucciniaceae</taxon>
        <taxon>Puccinia</taxon>
    </lineage>
</organism>